<dbReference type="AlphaFoldDB" id="A0AAN2PLQ0"/>
<evidence type="ECO:0000256" key="1">
    <source>
        <dbReference type="SAM" id="MobiDB-lite"/>
    </source>
</evidence>
<accession>A0AAN2PLQ0</accession>
<sequence>MERKVRDSCGKSASRGDPAGESRGGSPTARGKRVPGVEINVQIVQAIKIDKLDFHRVCLQSETINKLIAFFYPAWNGEEYEGINKKHDMQKENIRGIVNLLDVKLASDGMTILLILVPNNLI</sequence>
<protein>
    <submittedName>
        <fullName evidence="2">Uncharacterized protein</fullName>
    </submittedName>
</protein>
<dbReference type="EMBL" id="CCXW01000001">
    <property type="protein sequence ID" value="CEG34789.1"/>
    <property type="molecule type" value="Genomic_DNA"/>
</dbReference>
<proteinExistence type="predicted"/>
<reference evidence="2 3" key="1">
    <citation type="journal article" date="2014" name="Genome Announc.">
        <title>Genome Sequence of Bacillus simplex Strain P558, Isolated from a Human Fecal Sample.</title>
        <authorList>
            <person name="Croce O."/>
            <person name="Hugon P."/>
            <person name="Lagier J.C."/>
            <person name="Bibi F."/>
            <person name="Robert C."/>
            <person name="Azhar E.I."/>
            <person name="Raoult D."/>
            <person name="Fournier P.E."/>
        </authorList>
    </citation>
    <scope>NUCLEOTIDE SEQUENCE [LARGE SCALE GENOMIC DNA]</scope>
    <source>
        <strain evidence="2 3">P558</strain>
    </source>
</reference>
<organism evidence="2 3">
    <name type="scientific">Peribacillus simplex</name>
    <dbReference type="NCBI Taxonomy" id="1478"/>
    <lineage>
        <taxon>Bacteria</taxon>
        <taxon>Bacillati</taxon>
        <taxon>Bacillota</taxon>
        <taxon>Bacilli</taxon>
        <taxon>Bacillales</taxon>
        <taxon>Bacillaceae</taxon>
        <taxon>Peribacillus</taxon>
    </lineage>
</organism>
<gene>
    <name evidence="2" type="ORF">BN1180_04994</name>
</gene>
<evidence type="ECO:0000313" key="2">
    <source>
        <dbReference type="EMBL" id="CEG34789.1"/>
    </source>
</evidence>
<name>A0AAN2PLQ0_9BACI</name>
<keyword evidence="3" id="KW-1185">Reference proteome</keyword>
<dbReference type="Proteomes" id="UP000182110">
    <property type="component" value="Unassembled WGS sequence"/>
</dbReference>
<evidence type="ECO:0000313" key="3">
    <source>
        <dbReference type="Proteomes" id="UP000182110"/>
    </source>
</evidence>
<feature type="region of interest" description="Disordered" evidence="1">
    <location>
        <begin position="1"/>
        <end position="33"/>
    </location>
</feature>
<comment type="caution">
    <text evidence="2">The sequence shown here is derived from an EMBL/GenBank/DDBJ whole genome shotgun (WGS) entry which is preliminary data.</text>
</comment>